<dbReference type="Proteomes" id="UP000293195">
    <property type="component" value="Unassembled WGS sequence"/>
</dbReference>
<feature type="region of interest" description="Disordered" evidence="1">
    <location>
        <begin position="321"/>
        <end position="345"/>
    </location>
</feature>
<reference evidence="4" key="1">
    <citation type="journal article" date="2019" name="bioRxiv">
        <title>Genomics, evolutionary history and diagnostics of the Alternaria alternata species group including apple and Asian pear pathotypes.</title>
        <authorList>
            <person name="Armitage A.D."/>
            <person name="Cockerton H.M."/>
            <person name="Sreenivasaprasad S."/>
            <person name="Woodhall J.W."/>
            <person name="Lane C.R."/>
            <person name="Harrison R.J."/>
            <person name="Clarkson J.P."/>
        </authorList>
    </citation>
    <scope>NUCLEOTIDE SEQUENCE [LARGE SCALE GENOMIC DNA]</scope>
    <source>
        <strain evidence="4">FERA 635</strain>
    </source>
</reference>
<evidence type="ECO:0000256" key="1">
    <source>
        <dbReference type="SAM" id="MobiDB-lite"/>
    </source>
</evidence>
<feature type="transmembrane region" description="Helical" evidence="2">
    <location>
        <begin position="735"/>
        <end position="754"/>
    </location>
</feature>
<feature type="region of interest" description="Disordered" evidence="1">
    <location>
        <begin position="1"/>
        <end position="85"/>
    </location>
</feature>
<feature type="compositionally biased region" description="Low complexity" evidence="1">
    <location>
        <begin position="26"/>
        <end position="37"/>
    </location>
</feature>
<protein>
    <submittedName>
        <fullName evidence="3">Uncharacterized protein</fullName>
    </submittedName>
</protein>
<feature type="transmembrane region" description="Helical" evidence="2">
    <location>
        <begin position="766"/>
        <end position="786"/>
    </location>
</feature>
<dbReference type="EMBL" id="PDXF01000003">
    <property type="protein sequence ID" value="RYO08915.1"/>
    <property type="molecule type" value="Genomic_DNA"/>
</dbReference>
<proteinExistence type="predicted"/>
<feature type="compositionally biased region" description="Polar residues" evidence="1">
    <location>
        <begin position="60"/>
        <end position="72"/>
    </location>
</feature>
<keyword evidence="2" id="KW-1133">Transmembrane helix</keyword>
<evidence type="ECO:0000313" key="3">
    <source>
        <dbReference type="EMBL" id="RYO08915.1"/>
    </source>
</evidence>
<keyword evidence="2" id="KW-0812">Transmembrane</keyword>
<feature type="compositionally biased region" description="Basic and acidic residues" evidence="1">
    <location>
        <begin position="1"/>
        <end position="17"/>
    </location>
</feature>
<evidence type="ECO:0000256" key="2">
    <source>
        <dbReference type="SAM" id="Phobius"/>
    </source>
</evidence>
<feature type="compositionally biased region" description="Low complexity" evidence="1">
    <location>
        <begin position="163"/>
        <end position="172"/>
    </location>
</feature>
<comment type="caution">
    <text evidence="3">The sequence shown here is derived from an EMBL/GenBank/DDBJ whole genome shotgun (WGS) entry which is preliminary data.</text>
</comment>
<feature type="compositionally biased region" description="Polar residues" evidence="1">
    <location>
        <begin position="153"/>
        <end position="162"/>
    </location>
</feature>
<sequence>MAETEAHKESHEPRRSEPTLPAERPSLLSSSSNTTSTVPKVRKVANIDTGLASRYHHNNPRASPSASSTQPSGRGKVPAANKDKQIYEESSALQEFDFDEHIQWPKAQLPSNGGFQWITGTHPDDFKTKDAMQTIRQAAMSSYLMGARKMAESRTSVGSQDASKPQSSQSSKGKGKRTSELQTPSKATWKTTRPSVEDVIDGSSMISTTSDPMESVFSAESSGTSMTVFSQGSTSGFSREQVQTATRVFVSVIQSDQILGPIYKSARNDPTVGPSKLRSYVRATLKAYAENLKTEAKDHLEHTASKLVRVQAGHAARCVSSDNKFTHGPMKDSNDSSDDEFQEQPVDERQFDDDLDAFRSFLTQSNAFAILRDHTQLFFSYQPIITAAESSETHFGEDIPEHTEGGRSGKGLIRTFKDTVMFMIINILVSLECLEPPLETDWTRIKIECHTCGERSFDDVLEHCEGGIAQLKQWMERALNATITVVHPNEEAASTHGRWHSPALAHNILRGLQRIFRRGKPRTDPVLPEHNGPQLESEPRRAKSPSPQRSSLQLMSCVHRNWEHRILLQDRVDHINTDREFFTFLKTQVRKRRSRVMRILSCRKIQAIHFTMVGLQRLKDSSSQLTLRQFRLRMGNRLEVRDHRDCCKASCNCLPPRDHPDYDFACPLDSTYPVIPPRAFAHMLKHTRRDVHEDQTHIYRWVPKRKGTTLDVDPKTELADAWGLYFEEGWDPNDIMTLFGLVFVVSLIFLVCWSKYTSDVSAASGVSSYMITVAGIAISLLVIRAGNM</sequence>
<name>A0ABY0GNT2_9PLEO</name>
<organism evidence="3 4">
    <name type="scientific">Alternaria tenuissima</name>
    <dbReference type="NCBI Taxonomy" id="119927"/>
    <lineage>
        <taxon>Eukaryota</taxon>
        <taxon>Fungi</taxon>
        <taxon>Dikarya</taxon>
        <taxon>Ascomycota</taxon>
        <taxon>Pezizomycotina</taxon>
        <taxon>Dothideomycetes</taxon>
        <taxon>Pleosporomycetidae</taxon>
        <taxon>Pleosporales</taxon>
        <taxon>Pleosporineae</taxon>
        <taxon>Pleosporaceae</taxon>
        <taxon>Alternaria</taxon>
        <taxon>Alternaria sect. Alternaria</taxon>
        <taxon>Alternaria alternata complex</taxon>
    </lineage>
</organism>
<accession>A0ABY0GNT2</accession>
<feature type="region of interest" description="Disordered" evidence="1">
    <location>
        <begin position="520"/>
        <end position="550"/>
    </location>
</feature>
<feature type="compositionally biased region" description="Polar residues" evidence="1">
    <location>
        <begin position="180"/>
        <end position="194"/>
    </location>
</feature>
<feature type="region of interest" description="Disordered" evidence="1">
    <location>
        <begin position="147"/>
        <end position="194"/>
    </location>
</feature>
<evidence type="ECO:0000313" key="4">
    <source>
        <dbReference type="Proteomes" id="UP000293195"/>
    </source>
</evidence>
<keyword evidence="4" id="KW-1185">Reference proteome</keyword>
<gene>
    <name evidence="3" type="ORF">AA0119_g1494</name>
</gene>
<keyword evidence="2" id="KW-0472">Membrane</keyword>